<comment type="similarity">
    <text evidence="1">Belongs to the prefoldin subunit alpha family.</text>
</comment>
<evidence type="ECO:0000256" key="7">
    <source>
        <dbReference type="HAMAP-Rule" id="MF_00308"/>
    </source>
</evidence>
<keyword evidence="7" id="KW-0963">Cytoplasm</keyword>
<dbReference type="eggNOG" id="arCOG01341">
    <property type="taxonomic scope" value="Archaea"/>
</dbReference>
<dbReference type="GO" id="GO:0051082">
    <property type="term" value="F:unfolded protein binding"/>
    <property type="evidence" value="ECO:0007669"/>
    <property type="project" value="UniProtKB-UniRule"/>
</dbReference>
<dbReference type="InterPro" id="IPR009053">
    <property type="entry name" value="Prefoldin"/>
</dbReference>
<organism evidence="8 9">
    <name type="scientific">Vulcanisaeta moutnovskia (strain 768-28)</name>
    <dbReference type="NCBI Taxonomy" id="985053"/>
    <lineage>
        <taxon>Archaea</taxon>
        <taxon>Thermoproteota</taxon>
        <taxon>Thermoprotei</taxon>
        <taxon>Thermoproteales</taxon>
        <taxon>Thermoproteaceae</taxon>
        <taxon>Vulcanisaeta</taxon>
    </lineage>
</organism>
<evidence type="ECO:0000256" key="5">
    <source>
        <dbReference type="ARBA" id="ARBA00044156"/>
    </source>
</evidence>
<dbReference type="HAMAP" id="MF_00308">
    <property type="entry name" value="PfdA"/>
    <property type="match status" value="1"/>
</dbReference>
<evidence type="ECO:0000256" key="3">
    <source>
        <dbReference type="ARBA" id="ARBA00023186"/>
    </source>
</evidence>
<evidence type="ECO:0000313" key="8">
    <source>
        <dbReference type="EMBL" id="ADY01121.1"/>
    </source>
</evidence>
<comment type="function">
    <text evidence="4 7">Molecular chaperone capable of stabilizing a range of proteins. Seems to fulfill an ATP-independent, HSP70-like function in archaeal de novo protein folding.</text>
</comment>
<dbReference type="Proteomes" id="UP000007485">
    <property type="component" value="Chromosome"/>
</dbReference>
<comment type="subunit">
    <text evidence="2 7">Heterohexamer of two alpha and four beta subunits.</text>
</comment>
<evidence type="ECO:0000256" key="4">
    <source>
        <dbReference type="ARBA" id="ARBA00025077"/>
    </source>
</evidence>
<sequence length="155" mass="17499">MNWSMSQQPQRIVITREDIERLIEERNSLAALLDVIRQNLALITQSINELRSAKDMLTLLNKGEVQDTYAGVGGGIFIRASPAQGEKVLVSVGANFVIEMDIPYAINYIDERIKEFEDLKSKLDSQSADITKRITDIDNFLLYISAAVRQQQPTQ</sequence>
<dbReference type="AlphaFoldDB" id="F0QX03"/>
<accession>F0QX03</accession>
<keyword evidence="3 7" id="KW-0143">Chaperone</keyword>
<keyword evidence="9" id="KW-1185">Reference proteome</keyword>
<comment type="similarity">
    <text evidence="7">Belongs to the prefoldin alpha subunit family.</text>
</comment>
<comment type="subcellular location">
    <subcellularLocation>
        <location evidence="7">Cytoplasm</location>
    </subcellularLocation>
</comment>
<dbReference type="NCBIfam" id="TIGR00293">
    <property type="entry name" value="prefoldin subunit alpha"/>
    <property type="match status" value="1"/>
</dbReference>
<reference evidence="8 9" key="1">
    <citation type="journal article" date="2011" name="J. Bacteriol.">
        <title>Complete genome sequence of 'Vulcanisaeta moutnovskia' strain 768-28, a novel member of the hyperthermophilic crenarchaeal genus vulcanisaeta.</title>
        <authorList>
            <person name="Gumerov V.M."/>
            <person name="Mardanov A.V."/>
            <person name="Beletsky A.V."/>
            <person name="Prokofeva M.I."/>
            <person name="Bonch-Osmolovskaya E.A."/>
            <person name="Ravin N.V."/>
            <person name="Skryabin K.G."/>
        </authorList>
    </citation>
    <scope>NUCLEOTIDE SEQUENCE [LARGE SCALE GENOMIC DNA]</scope>
    <source>
        <strain evidence="8 9">768-28</strain>
    </source>
</reference>
<dbReference type="CDD" id="cd23160">
    <property type="entry name" value="Prefoldin_alpha_GimC"/>
    <property type="match status" value="1"/>
</dbReference>
<dbReference type="HOGENOM" id="CLU_1718320_0_0_2"/>
<dbReference type="PANTHER" id="PTHR12674:SF2">
    <property type="entry name" value="PREFOLDIN SUBUNIT 5"/>
    <property type="match status" value="1"/>
</dbReference>
<dbReference type="InterPro" id="IPR004127">
    <property type="entry name" value="Prefoldin_subunit_alpha"/>
</dbReference>
<evidence type="ECO:0000313" key="9">
    <source>
        <dbReference type="Proteomes" id="UP000007485"/>
    </source>
</evidence>
<dbReference type="Gene3D" id="1.10.287.370">
    <property type="match status" value="1"/>
</dbReference>
<dbReference type="SUPFAM" id="SSF46579">
    <property type="entry name" value="Prefoldin"/>
    <property type="match status" value="1"/>
</dbReference>
<evidence type="ECO:0000256" key="6">
    <source>
        <dbReference type="ARBA" id="ARBA00044231"/>
    </source>
</evidence>
<name>F0QX03_VULM7</name>
<dbReference type="STRING" id="985053.VMUT_0911"/>
<gene>
    <name evidence="7" type="primary">pfdA</name>
    <name evidence="8" type="ordered locus">VMUT_0911</name>
</gene>
<dbReference type="Pfam" id="PF02996">
    <property type="entry name" value="Prefoldin"/>
    <property type="match status" value="1"/>
</dbReference>
<dbReference type="InterPro" id="IPR011599">
    <property type="entry name" value="PFD_alpha_archaea"/>
</dbReference>
<dbReference type="GO" id="GO:0016272">
    <property type="term" value="C:prefoldin complex"/>
    <property type="evidence" value="ECO:0007669"/>
    <property type="project" value="UniProtKB-UniRule"/>
</dbReference>
<proteinExistence type="inferred from homology"/>
<dbReference type="KEGG" id="vmo:VMUT_0911"/>
<dbReference type="GO" id="GO:0005737">
    <property type="term" value="C:cytoplasm"/>
    <property type="evidence" value="ECO:0007669"/>
    <property type="project" value="UniProtKB-SubCell"/>
</dbReference>
<dbReference type="EMBL" id="CP002529">
    <property type="protein sequence ID" value="ADY01121.1"/>
    <property type="molecule type" value="Genomic_DNA"/>
</dbReference>
<protein>
    <recommendedName>
        <fullName evidence="5 7">Prefoldin subunit alpha</fullName>
    </recommendedName>
    <alternativeName>
        <fullName evidence="6 7">GimC subunit alpha</fullName>
    </alternativeName>
</protein>
<evidence type="ECO:0000256" key="2">
    <source>
        <dbReference type="ARBA" id="ARBA00011716"/>
    </source>
</evidence>
<dbReference type="GO" id="GO:0006457">
    <property type="term" value="P:protein folding"/>
    <property type="evidence" value="ECO:0007669"/>
    <property type="project" value="UniProtKB-UniRule"/>
</dbReference>
<dbReference type="PANTHER" id="PTHR12674">
    <property type="entry name" value="PREFOLDIN SUBUNIT 5"/>
    <property type="match status" value="1"/>
</dbReference>
<evidence type="ECO:0000256" key="1">
    <source>
        <dbReference type="ARBA" id="ARBA00010048"/>
    </source>
</evidence>